<evidence type="ECO:0000256" key="1">
    <source>
        <dbReference type="SAM" id="MobiDB-lite"/>
    </source>
</evidence>
<proteinExistence type="predicted"/>
<dbReference type="InterPro" id="IPR040521">
    <property type="entry name" value="KDZ"/>
</dbReference>
<accession>A0A1J8Q306</accession>
<dbReference type="EMBL" id="LVVM01003733">
    <property type="protein sequence ID" value="OJA14355.1"/>
    <property type="molecule type" value="Genomic_DNA"/>
</dbReference>
<feature type="compositionally biased region" description="Polar residues" evidence="1">
    <location>
        <begin position="17"/>
        <end position="27"/>
    </location>
</feature>
<reference evidence="2 3" key="1">
    <citation type="submission" date="2016-03" db="EMBL/GenBank/DDBJ databases">
        <title>Comparative genomics of the ectomycorrhizal sister species Rhizopogon vinicolor and Rhizopogon vesiculosus (Basidiomycota: Boletales) reveals a divergence of the mating type B locus.</title>
        <authorList>
            <person name="Mujic A.B."/>
            <person name="Kuo A."/>
            <person name="Tritt A."/>
            <person name="Lipzen A."/>
            <person name="Chen C."/>
            <person name="Johnson J."/>
            <person name="Sharma A."/>
            <person name="Barry K."/>
            <person name="Grigoriev I.V."/>
            <person name="Spatafora J.W."/>
        </authorList>
    </citation>
    <scope>NUCLEOTIDE SEQUENCE [LARGE SCALE GENOMIC DNA]</scope>
    <source>
        <strain evidence="2 3">AM-OR11-056</strain>
    </source>
</reference>
<comment type="caution">
    <text evidence="2">The sequence shown here is derived from an EMBL/GenBank/DDBJ whole genome shotgun (WGS) entry which is preliminary data.</text>
</comment>
<protein>
    <submittedName>
        <fullName evidence="2">Uncharacterized protein</fullName>
    </submittedName>
</protein>
<organism evidence="2 3">
    <name type="scientific">Rhizopogon vesiculosus</name>
    <dbReference type="NCBI Taxonomy" id="180088"/>
    <lineage>
        <taxon>Eukaryota</taxon>
        <taxon>Fungi</taxon>
        <taxon>Dikarya</taxon>
        <taxon>Basidiomycota</taxon>
        <taxon>Agaricomycotina</taxon>
        <taxon>Agaricomycetes</taxon>
        <taxon>Agaricomycetidae</taxon>
        <taxon>Boletales</taxon>
        <taxon>Suillineae</taxon>
        <taxon>Rhizopogonaceae</taxon>
        <taxon>Rhizopogon</taxon>
    </lineage>
</organism>
<gene>
    <name evidence="2" type="ORF">AZE42_12414</name>
</gene>
<sequence>MASDYVTKFVHSRHPSEQNVSSEETSGALQVLSQPSTYLRSCCLLCFGGNDWWDHRDPDMKVDCVVCVDACFTQKHSNNPRNGRTQDPPNPMPTVFVPECDVKAMEDHVSACRRGGVGMCKQPRQPVEEVHDDYEKGMRIPVSVLNGCSESFVAADEKREKASTCFIRKKGFSFFS</sequence>
<evidence type="ECO:0000313" key="3">
    <source>
        <dbReference type="Proteomes" id="UP000183567"/>
    </source>
</evidence>
<dbReference type="STRING" id="180088.A0A1J8Q306"/>
<dbReference type="Proteomes" id="UP000183567">
    <property type="component" value="Unassembled WGS sequence"/>
</dbReference>
<feature type="region of interest" description="Disordered" evidence="1">
    <location>
        <begin position="1"/>
        <end position="27"/>
    </location>
</feature>
<evidence type="ECO:0000313" key="2">
    <source>
        <dbReference type="EMBL" id="OJA14355.1"/>
    </source>
</evidence>
<dbReference type="AlphaFoldDB" id="A0A1J8Q306"/>
<keyword evidence="3" id="KW-1185">Reference proteome</keyword>
<dbReference type="OrthoDB" id="2666777at2759"/>
<name>A0A1J8Q306_9AGAM</name>
<dbReference type="Pfam" id="PF18758">
    <property type="entry name" value="KDZ"/>
    <property type="match status" value="1"/>
</dbReference>